<reference evidence="1" key="3">
    <citation type="journal article" date="2023" name="Microbiol. Resour. Announc.">
        <title>Draft Genome Sequence of Granulicatella sp. Strain S8, Isolated from a Marine Fish, Seriola quinqueradiata.</title>
        <authorList>
            <person name="Lee M."/>
            <person name="Farooq A."/>
            <person name="Jeong J.B."/>
            <person name="Jung M.Y."/>
        </authorList>
    </citation>
    <scope>NUCLEOTIDE SEQUENCE</scope>
    <source>
        <strain evidence="1">S8</strain>
    </source>
</reference>
<reference evidence="1" key="2">
    <citation type="journal article" date="2023" name="Curr. Microbiol.">
        <title>Granulicatella seriolae sp. nov., a Novel Facultative Anaerobe Isolated from Yellowtail Marine Fish.</title>
        <authorList>
            <person name="Lee M."/>
            <person name="Choi Y.J."/>
            <person name="Farooq A."/>
            <person name="Jeong J.B."/>
            <person name="Jung M.Y."/>
        </authorList>
    </citation>
    <scope>NUCLEOTIDE SEQUENCE</scope>
    <source>
        <strain evidence="1">S8</strain>
    </source>
</reference>
<name>A0ABT1WND5_9LACT</name>
<dbReference type="Proteomes" id="UP001059480">
    <property type="component" value="Unassembled WGS sequence"/>
</dbReference>
<dbReference type="RefSeq" id="WP_256945081.1">
    <property type="nucleotide sequence ID" value="NZ_JANHNZ010000004.1"/>
</dbReference>
<accession>A0ABT1WND5</accession>
<organism evidence="1 2">
    <name type="scientific">Granulicatella seriolae</name>
    <dbReference type="NCBI Taxonomy" id="2967226"/>
    <lineage>
        <taxon>Bacteria</taxon>
        <taxon>Bacillati</taxon>
        <taxon>Bacillota</taxon>
        <taxon>Bacilli</taxon>
        <taxon>Lactobacillales</taxon>
        <taxon>Carnobacteriaceae</taxon>
        <taxon>Granulicatella</taxon>
    </lineage>
</organism>
<sequence>MAFAVKKHQLDQDLKWIGIPEQEFTYYKPFVNREVPGVCGTYALAALTHYTIKKDTGYKLDMQQLIDGYLKIVDGAAPYVGTYFWDLTRGFKKMLGKKQPYRIHSTILTERTVLNELNKMSPLPIIVGTVSFLGSSYKNHWLLVYAYAYDSKGKLWYKAYDNHGNSQAVIPAVQTLSAVFLERKVDLNKK</sequence>
<evidence type="ECO:0000313" key="1">
    <source>
        <dbReference type="EMBL" id="MCQ9209965.1"/>
    </source>
</evidence>
<dbReference type="EMBL" id="JANHNZ010000004">
    <property type="protein sequence ID" value="MCQ9209965.1"/>
    <property type="molecule type" value="Genomic_DNA"/>
</dbReference>
<evidence type="ECO:0000313" key="2">
    <source>
        <dbReference type="Proteomes" id="UP001059480"/>
    </source>
</evidence>
<reference evidence="1" key="1">
    <citation type="submission" date="2022-07" db="EMBL/GenBank/DDBJ databases">
        <authorList>
            <person name="Jung M.-Y."/>
            <person name="Lee M."/>
        </authorList>
    </citation>
    <scope>NUCLEOTIDE SEQUENCE</scope>
    <source>
        <strain evidence="1">S8</strain>
    </source>
</reference>
<gene>
    <name evidence="1" type="ORF">NPA36_05305</name>
</gene>
<protein>
    <submittedName>
        <fullName evidence="1">Dihydrolipoamide dehydrogenase</fullName>
    </submittedName>
</protein>
<proteinExistence type="predicted"/>
<comment type="caution">
    <text evidence="1">The sequence shown here is derived from an EMBL/GenBank/DDBJ whole genome shotgun (WGS) entry which is preliminary data.</text>
</comment>
<keyword evidence="2" id="KW-1185">Reference proteome</keyword>